<name>A0A4R5USC9_9BACT</name>
<gene>
    <name evidence="5" type="ORF">E1898_18210</name>
</gene>
<evidence type="ECO:0000256" key="4">
    <source>
        <dbReference type="SAM" id="MobiDB-lite"/>
    </source>
</evidence>
<dbReference type="GO" id="GO:0005840">
    <property type="term" value="C:ribosome"/>
    <property type="evidence" value="ECO:0007669"/>
    <property type="project" value="UniProtKB-KW"/>
</dbReference>
<evidence type="ECO:0000256" key="3">
    <source>
        <dbReference type="ARBA" id="ARBA00023274"/>
    </source>
</evidence>
<dbReference type="NCBIfam" id="TIGR04560">
    <property type="entry name" value="ribo_THX"/>
    <property type="match status" value="1"/>
</dbReference>
<accession>A0A4R5USC9</accession>
<keyword evidence="2 5" id="KW-0689">Ribosomal protein</keyword>
<keyword evidence="6" id="KW-1185">Reference proteome</keyword>
<feature type="region of interest" description="Disordered" evidence="4">
    <location>
        <begin position="1"/>
        <end position="42"/>
    </location>
</feature>
<dbReference type="Proteomes" id="UP000295438">
    <property type="component" value="Unassembled WGS sequence"/>
</dbReference>
<organism evidence="5 6">
    <name type="scientific">Algoriphagus formosus</name>
    <dbReference type="NCBI Taxonomy" id="2007308"/>
    <lineage>
        <taxon>Bacteria</taxon>
        <taxon>Pseudomonadati</taxon>
        <taxon>Bacteroidota</taxon>
        <taxon>Cytophagia</taxon>
        <taxon>Cytophagales</taxon>
        <taxon>Cyclobacteriaceae</taxon>
        <taxon>Algoriphagus</taxon>
    </lineage>
</organism>
<dbReference type="AlphaFoldDB" id="A0A4R5USC9"/>
<evidence type="ECO:0000313" key="5">
    <source>
        <dbReference type="EMBL" id="TDK41911.1"/>
    </source>
</evidence>
<comment type="similarity">
    <text evidence="1">Belongs to the bacterial ribosomal protein bTHX family.</text>
</comment>
<dbReference type="InterPro" id="IPR031414">
    <property type="entry name" value="Ribosomal_bTHX"/>
</dbReference>
<protein>
    <submittedName>
        <fullName evidence="5">30S ribosomal protein THX</fullName>
    </submittedName>
</protein>
<dbReference type="InterPro" id="IPR030826">
    <property type="entry name" value="Ribosomal_bTHX/bTHXc/bTHXm"/>
</dbReference>
<proteinExistence type="inferred from homology"/>
<dbReference type="Pfam" id="PF17070">
    <property type="entry name" value="Thx"/>
    <property type="match status" value="1"/>
</dbReference>
<evidence type="ECO:0000256" key="2">
    <source>
        <dbReference type="ARBA" id="ARBA00022980"/>
    </source>
</evidence>
<dbReference type="RefSeq" id="WP_100627303.1">
    <property type="nucleotide sequence ID" value="NZ_SMUW01000037.1"/>
</dbReference>
<reference evidence="5 6" key="1">
    <citation type="submission" date="2019-03" db="EMBL/GenBank/DDBJ databases">
        <title>Algoriphagus aquimaris sp. nov., isolated form marine sediment in Pohang, Korea.</title>
        <authorList>
            <person name="Kim J."/>
            <person name="Yoon S.-H."/>
            <person name="Lee S.-S."/>
        </authorList>
    </citation>
    <scope>NUCLEOTIDE SEQUENCE [LARGE SCALE GENOMIC DNA]</scope>
    <source>
        <strain evidence="5 6">F21</strain>
    </source>
</reference>
<comment type="caution">
    <text evidence="5">The sequence shown here is derived from an EMBL/GenBank/DDBJ whole genome shotgun (WGS) entry which is preliminary data.</text>
</comment>
<evidence type="ECO:0000256" key="1">
    <source>
        <dbReference type="ARBA" id="ARBA00010834"/>
    </source>
</evidence>
<dbReference type="EMBL" id="SMUW01000037">
    <property type="protein sequence ID" value="TDK41911.1"/>
    <property type="molecule type" value="Genomic_DNA"/>
</dbReference>
<sequence>MGKGDLKSKRGKINRGTFGASRPKKEANRQARRVKLGLEKND</sequence>
<evidence type="ECO:0000313" key="6">
    <source>
        <dbReference type="Proteomes" id="UP000295438"/>
    </source>
</evidence>
<dbReference type="GO" id="GO:1990904">
    <property type="term" value="C:ribonucleoprotein complex"/>
    <property type="evidence" value="ECO:0007669"/>
    <property type="project" value="UniProtKB-KW"/>
</dbReference>
<keyword evidence="3" id="KW-0687">Ribonucleoprotein</keyword>